<dbReference type="InterPro" id="IPR037480">
    <property type="entry name" value="YihR-like"/>
</dbReference>
<dbReference type="InterPro" id="IPR011013">
    <property type="entry name" value="Gal_mutarotase_sf_dom"/>
</dbReference>
<dbReference type="SUPFAM" id="SSF74650">
    <property type="entry name" value="Galactose mutarotase-like"/>
    <property type="match status" value="1"/>
</dbReference>
<dbReference type="GO" id="GO:0030246">
    <property type="term" value="F:carbohydrate binding"/>
    <property type="evidence" value="ECO:0007669"/>
    <property type="project" value="InterPro"/>
</dbReference>
<comment type="caution">
    <text evidence="1">The sequence shown here is derived from an EMBL/GenBank/DDBJ whole genome shotgun (WGS) entry which is preliminary data.</text>
</comment>
<evidence type="ECO:0000313" key="1">
    <source>
        <dbReference type="EMBL" id="GII57193.1"/>
    </source>
</evidence>
<dbReference type="Gene3D" id="2.70.98.10">
    <property type="match status" value="1"/>
</dbReference>
<dbReference type="InterPro" id="IPR014718">
    <property type="entry name" value="GH-type_carb-bd"/>
</dbReference>
<name>A0A8J3V4E7_9ACTN</name>
<dbReference type="AlphaFoldDB" id="A0A8J3V4E7"/>
<dbReference type="Pfam" id="PF01263">
    <property type="entry name" value="Aldose_epim"/>
    <property type="match status" value="1"/>
</dbReference>
<dbReference type="GO" id="GO:0005975">
    <property type="term" value="P:carbohydrate metabolic process"/>
    <property type="evidence" value="ECO:0007669"/>
    <property type="project" value="InterPro"/>
</dbReference>
<protein>
    <submittedName>
        <fullName evidence="1">Galactose mutarotase</fullName>
    </submittedName>
</protein>
<keyword evidence="2" id="KW-1185">Reference proteome</keyword>
<reference evidence="1" key="1">
    <citation type="submission" date="2021-01" db="EMBL/GenBank/DDBJ databases">
        <title>Whole genome shotgun sequence of Planotetraspora thailandica NBRC 104271.</title>
        <authorList>
            <person name="Komaki H."/>
            <person name="Tamura T."/>
        </authorList>
    </citation>
    <scope>NUCLEOTIDE SEQUENCE</scope>
    <source>
        <strain evidence="1">NBRC 104271</strain>
    </source>
</reference>
<evidence type="ECO:0000313" key="2">
    <source>
        <dbReference type="Proteomes" id="UP000605992"/>
    </source>
</evidence>
<sequence length="294" mass="31411">MPDYTILGDGYEAAISSRGGALRILRHHGRDIVTPWPQEGPIPFFSGALLAPWPNRVVGATYEFEGVRRDLPVTEPGRGHALHGLVGDADWACAEHVPGEHGFVRLTRVIEPTPGYPFRIELDVRYSLSPAGLTTTLTARNTGEDAAPYGCGPHPWLLAGPRVEDYELDLPAGLVLLTDDVLAPVSLEDVAATPYDFRSPSVVAGTAIDHAFTGLTTGRVRISGPDGGAEVSWDPARMPWVQVCTGTGLGHHGLAIEPMTCPPDAFNSGTDLIVLKPGDEHEASWTISGFSPQD</sequence>
<dbReference type="EMBL" id="BOOR01000047">
    <property type="protein sequence ID" value="GII57193.1"/>
    <property type="molecule type" value="Genomic_DNA"/>
</dbReference>
<dbReference type="GO" id="GO:0016853">
    <property type="term" value="F:isomerase activity"/>
    <property type="evidence" value="ECO:0007669"/>
    <property type="project" value="InterPro"/>
</dbReference>
<proteinExistence type="predicted"/>
<dbReference type="InterPro" id="IPR008183">
    <property type="entry name" value="Aldose_1/G6P_1-epimerase"/>
</dbReference>
<dbReference type="CDD" id="cd09022">
    <property type="entry name" value="Aldose_epim_Ec_YihR"/>
    <property type="match status" value="1"/>
</dbReference>
<dbReference type="Proteomes" id="UP000605992">
    <property type="component" value="Unassembled WGS sequence"/>
</dbReference>
<gene>
    <name evidence="1" type="ORF">Pth03_55820</name>
</gene>
<organism evidence="1 2">
    <name type="scientific">Planotetraspora thailandica</name>
    <dbReference type="NCBI Taxonomy" id="487172"/>
    <lineage>
        <taxon>Bacteria</taxon>
        <taxon>Bacillati</taxon>
        <taxon>Actinomycetota</taxon>
        <taxon>Actinomycetes</taxon>
        <taxon>Streptosporangiales</taxon>
        <taxon>Streptosporangiaceae</taxon>
        <taxon>Planotetraspora</taxon>
    </lineage>
</organism>
<accession>A0A8J3V4E7</accession>
<dbReference type="RefSeq" id="WP_203947325.1">
    <property type="nucleotide sequence ID" value="NZ_BOOR01000047.1"/>
</dbReference>